<proteinExistence type="inferred from homology"/>
<keyword evidence="12" id="KW-1185">Reference proteome</keyword>
<evidence type="ECO:0000256" key="6">
    <source>
        <dbReference type="ARBA" id="ARBA00022475"/>
    </source>
</evidence>
<gene>
    <name evidence="11" type="ORF">ING2E5A_1398</name>
</gene>
<feature type="transmembrane region" description="Helical" evidence="10">
    <location>
        <begin position="139"/>
        <end position="155"/>
    </location>
</feature>
<keyword evidence="7 10" id="KW-0812">Transmembrane</keyword>
<evidence type="ECO:0000313" key="11">
    <source>
        <dbReference type="EMBL" id="SCM57562.1"/>
    </source>
</evidence>
<feature type="transmembrane region" description="Helical" evidence="10">
    <location>
        <begin position="50"/>
        <end position="67"/>
    </location>
</feature>
<organism evidence="11 12">
    <name type="scientific">Petrimonas mucosa</name>
    <dbReference type="NCBI Taxonomy" id="1642646"/>
    <lineage>
        <taxon>Bacteria</taxon>
        <taxon>Pseudomonadati</taxon>
        <taxon>Bacteroidota</taxon>
        <taxon>Bacteroidia</taxon>
        <taxon>Bacteroidales</taxon>
        <taxon>Dysgonomonadaceae</taxon>
        <taxon>Petrimonas</taxon>
    </lineage>
</organism>
<keyword evidence="9 10" id="KW-0472">Membrane</keyword>
<evidence type="ECO:0000256" key="8">
    <source>
        <dbReference type="ARBA" id="ARBA00022989"/>
    </source>
</evidence>
<dbReference type="PANTHER" id="PTHR36122:SF2">
    <property type="entry name" value="NICOTINAMIDE RIBOSIDE TRANSPORTER PNUC"/>
    <property type="match status" value="1"/>
</dbReference>
<evidence type="ECO:0000256" key="3">
    <source>
        <dbReference type="ARBA" id="ARBA00006669"/>
    </source>
</evidence>
<evidence type="ECO:0000256" key="5">
    <source>
        <dbReference type="ARBA" id="ARBA00022448"/>
    </source>
</evidence>
<comment type="similarity">
    <text evidence="3">Belongs to the nicotinamide ribonucleoside (NR) uptake permease (TC 4.B.1) family.</text>
</comment>
<dbReference type="KEGG" id="pmuc:ING2E5A_1398"/>
<dbReference type="AlphaFoldDB" id="A0A1G4G6U3"/>
<keyword evidence="6" id="KW-1003">Cell membrane</keyword>
<dbReference type="STRING" id="1642646.ING2E5A_1398"/>
<feature type="transmembrane region" description="Helical" evidence="10">
    <location>
        <begin position="25"/>
        <end position="44"/>
    </location>
</feature>
<dbReference type="GO" id="GO:0034257">
    <property type="term" value="F:nicotinamide riboside transmembrane transporter activity"/>
    <property type="evidence" value="ECO:0007669"/>
    <property type="project" value="InterPro"/>
</dbReference>
<evidence type="ECO:0000256" key="9">
    <source>
        <dbReference type="ARBA" id="ARBA00023136"/>
    </source>
</evidence>
<dbReference type="NCBIfam" id="TIGR01528">
    <property type="entry name" value="NMN_trans_PnuC"/>
    <property type="match status" value="1"/>
</dbReference>
<comment type="function">
    <text evidence="1">Required for nicotinamide riboside transport across the inner membrane.</text>
</comment>
<sequence length="188" mass="21982">MEALELFGAVIGLIYLYLEYKANRWLWLFGVIMPVVYIVIFYQAKFYADMCINIYYFFASIWGWMVWTTRKKQGGERKITHTPLRLALPLTLAGTAIFALIAFILVNYTDSPVPYGDSFTTALSIIAMWMLAYKYIEQWWLWFLVNIVSCGLYFWKELDYTGGLFAVYSIISIFGYFKWRGLMKVGTA</sequence>
<dbReference type="Pfam" id="PF04973">
    <property type="entry name" value="NMN_transporter"/>
    <property type="match status" value="1"/>
</dbReference>
<dbReference type="RefSeq" id="WP_071136754.1">
    <property type="nucleotide sequence ID" value="NZ_DUQN01000023.1"/>
</dbReference>
<evidence type="ECO:0000256" key="10">
    <source>
        <dbReference type="SAM" id="Phobius"/>
    </source>
</evidence>
<protein>
    <recommendedName>
        <fullName evidence="4">Nicotinamide riboside transporter PnuC</fullName>
    </recommendedName>
</protein>
<name>A0A1G4G6U3_9BACT</name>
<feature type="transmembrane region" description="Helical" evidence="10">
    <location>
        <begin position="161"/>
        <end position="179"/>
    </location>
</feature>
<keyword evidence="5" id="KW-0813">Transport</keyword>
<evidence type="ECO:0000256" key="4">
    <source>
        <dbReference type="ARBA" id="ARBA00017522"/>
    </source>
</evidence>
<evidence type="ECO:0000256" key="1">
    <source>
        <dbReference type="ARBA" id="ARBA00002672"/>
    </source>
</evidence>
<feature type="transmembrane region" description="Helical" evidence="10">
    <location>
        <begin position="87"/>
        <end position="108"/>
    </location>
</feature>
<evidence type="ECO:0000313" key="12">
    <source>
        <dbReference type="Proteomes" id="UP000178485"/>
    </source>
</evidence>
<dbReference type="GO" id="GO:0005886">
    <property type="term" value="C:plasma membrane"/>
    <property type="evidence" value="ECO:0007669"/>
    <property type="project" value="UniProtKB-SubCell"/>
</dbReference>
<dbReference type="EMBL" id="LT608328">
    <property type="protein sequence ID" value="SCM57562.1"/>
    <property type="molecule type" value="Genomic_DNA"/>
</dbReference>
<reference evidence="11 12" key="1">
    <citation type="submission" date="2016-08" db="EMBL/GenBank/DDBJ databases">
        <authorList>
            <person name="Seilhamer J.J."/>
        </authorList>
    </citation>
    <scope>NUCLEOTIDE SEQUENCE [LARGE SCALE GENOMIC DNA]</scope>
    <source>
        <strain evidence="11">ING2-E5A</strain>
    </source>
</reference>
<dbReference type="InterPro" id="IPR006419">
    <property type="entry name" value="NMN_transpt_PnuC"/>
</dbReference>
<dbReference type="PANTHER" id="PTHR36122">
    <property type="entry name" value="NICOTINAMIDE RIBOSIDE TRANSPORTER PNUC"/>
    <property type="match status" value="1"/>
</dbReference>
<keyword evidence="8 10" id="KW-1133">Transmembrane helix</keyword>
<evidence type="ECO:0000256" key="2">
    <source>
        <dbReference type="ARBA" id="ARBA00004651"/>
    </source>
</evidence>
<dbReference type="Proteomes" id="UP000178485">
    <property type="component" value="Chromosome i"/>
</dbReference>
<accession>A0A1G4G6U3</accession>
<comment type="subcellular location">
    <subcellularLocation>
        <location evidence="2">Cell membrane</location>
        <topology evidence="2">Multi-pass membrane protein</topology>
    </subcellularLocation>
</comment>
<evidence type="ECO:0000256" key="7">
    <source>
        <dbReference type="ARBA" id="ARBA00022692"/>
    </source>
</evidence>
<feature type="transmembrane region" description="Helical" evidence="10">
    <location>
        <begin position="114"/>
        <end position="132"/>
    </location>
</feature>